<keyword evidence="20" id="KW-1185">Reference proteome</keyword>
<evidence type="ECO:0000256" key="12">
    <source>
        <dbReference type="ARBA" id="ARBA00023239"/>
    </source>
</evidence>
<accession>A0A397RZL4</accession>
<dbReference type="GO" id="GO:0140078">
    <property type="term" value="F:class I DNA-(apurinic or apyrimidinic site) endonuclease activity"/>
    <property type="evidence" value="ECO:0007669"/>
    <property type="project" value="UniProtKB-EC"/>
</dbReference>
<dbReference type="PROSITE" id="PS51066">
    <property type="entry name" value="ZF_FPG_2"/>
    <property type="match status" value="1"/>
</dbReference>
<dbReference type="CDD" id="cd08966">
    <property type="entry name" value="EcFpg-like_N"/>
    <property type="match status" value="1"/>
</dbReference>
<evidence type="ECO:0000256" key="6">
    <source>
        <dbReference type="ARBA" id="ARBA00022763"/>
    </source>
</evidence>
<dbReference type="Pfam" id="PF06831">
    <property type="entry name" value="H2TH"/>
    <property type="match status" value="1"/>
</dbReference>
<dbReference type="InterPro" id="IPR010663">
    <property type="entry name" value="Znf_FPG/IleRS"/>
</dbReference>
<proteinExistence type="inferred from homology"/>
<evidence type="ECO:0000256" key="10">
    <source>
        <dbReference type="ARBA" id="ARBA00023125"/>
    </source>
</evidence>
<keyword evidence="13" id="KW-0511">Multifunctional enzyme</keyword>
<evidence type="ECO:0000256" key="2">
    <source>
        <dbReference type="ARBA" id="ARBA00001947"/>
    </source>
</evidence>
<dbReference type="InterPro" id="IPR015887">
    <property type="entry name" value="DNA_glyclase_Znf_dom_DNA_BS"/>
</dbReference>
<dbReference type="PROSITE" id="PS01242">
    <property type="entry name" value="ZF_FPG_1"/>
    <property type="match status" value="1"/>
</dbReference>
<feature type="domain" description="Formamidopyrimidine-DNA glycosylase catalytic" evidence="18">
    <location>
        <begin position="2"/>
        <end position="112"/>
    </location>
</feature>
<evidence type="ECO:0000256" key="15">
    <source>
        <dbReference type="ARBA" id="ARBA00044632"/>
    </source>
</evidence>
<dbReference type="PROSITE" id="PS51068">
    <property type="entry name" value="FPG_CAT"/>
    <property type="match status" value="1"/>
</dbReference>
<dbReference type="EMBL" id="QXEV01000011">
    <property type="protein sequence ID" value="RIA75781.1"/>
    <property type="molecule type" value="Genomic_DNA"/>
</dbReference>
<dbReference type="InterPro" id="IPR012319">
    <property type="entry name" value="FPG_cat"/>
</dbReference>
<evidence type="ECO:0000256" key="8">
    <source>
        <dbReference type="ARBA" id="ARBA00022801"/>
    </source>
</evidence>
<dbReference type="SMART" id="SM01232">
    <property type="entry name" value="H2TH"/>
    <property type="match status" value="1"/>
</dbReference>
<reference evidence="19 20" key="1">
    <citation type="submission" date="2018-08" db="EMBL/GenBank/DDBJ databases">
        <title>Genomic Encyclopedia of Archaeal and Bacterial Type Strains, Phase II (KMG-II): from individual species to whole genera.</title>
        <authorList>
            <person name="Goeker M."/>
        </authorList>
    </citation>
    <scope>NUCLEOTIDE SEQUENCE [LARGE SCALE GENOMIC DNA]</scope>
    <source>
        <strain evidence="19 20">ATCC 27112</strain>
    </source>
</reference>
<comment type="similarity">
    <text evidence="3">Belongs to the FPG family.</text>
</comment>
<keyword evidence="6" id="KW-0227">DNA damage</keyword>
<keyword evidence="8" id="KW-0378">Hydrolase</keyword>
<evidence type="ECO:0000256" key="13">
    <source>
        <dbReference type="ARBA" id="ARBA00023268"/>
    </source>
</evidence>
<dbReference type="GO" id="GO:0003690">
    <property type="term" value="F:double-stranded DNA binding"/>
    <property type="evidence" value="ECO:0007669"/>
    <property type="project" value="UniProtKB-ARBA"/>
</dbReference>
<evidence type="ECO:0000256" key="14">
    <source>
        <dbReference type="ARBA" id="ARBA00023295"/>
    </source>
</evidence>
<evidence type="ECO:0000256" key="7">
    <source>
        <dbReference type="ARBA" id="ARBA00022771"/>
    </source>
</evidence>
<evidence type="ECO:0000256" key="11">
    <source>
        <dbReference type="ARBA" id="ARBA00023204"/>
    </source>
</evidence>
<dbReference type="InParanoid" id="A0A397RZL4"/>
<dbReference type="Proteomes" id="UP000266506">
    <property type="component" value="Unassembled WGS sequence"/>
</dbReference>
<evidence type="ECO:0000256" key="5">
    <source>
        <dbReference type="ARBA" id="ARBA00022723"/>
    </source>
</evidence>
<evidence type="ECO:0000256" key="4">
    <source>
        <dbReference type="ARBA" id="ARBA00011245"/>
    </source>
</evidence>
<comment type="catalytic activity">
    <reaction evidence="1">
        <text>Hydrolysis of DNA containing ring-opened 7-methylguanine residues, releasing 2,6-diamino-4-hydroxy-5-(N-methyl)formamidopyrimidine.</text>
        <dbReference type="EC" id="3.2.2.23"/>
    </reaction>
</comment>
<dbReference type="SUPFAM" id="SSF81624">
    <property type="entry name" value="N-terminal domain of MutM-like DNA repair proteins"/>
    <property type="match status" value="1"/>
</dbReference>
<dbReference type="FunFam" id="1.10.8.50:FF:000003">
    <property type="entry name" value="Formamidopyrimidine-DNA glycosylase"/>
    <property type="match status" value="1"/>
</dbReference>
<dbReference type="Pfam" id="PF06827">
    <property type="entry name" value="zf-FPG_IleRS"/>
    <property type="match status" value="1"/>
</dbReference>
<keyword evidence="5" id="KW-0479">Metal-binding</keyword>
<evidence type="ECO:0000256" key="1">
    <source>
        <dbReference type="ARBA" id="ARBA00001668"/>
    </source>
</evidence>
<name>A0A397RZL4_9MOLU</name>
<dbReference type="InterPro" id="IPR010979">
    <property type="entry name" value="Ribosomal_uS13-like_H2TH"/>
</dbReference>
<dbReference type="PANTHER" id="PTHR22993">
    <property type="entry name" value="FORMAMIDOPYRIMIDINE-DNA GLYCOSYLASE"/>
    <property type="match status" value="1"/>
</dbReference>
<keyword evidence="12 19" id="KW-0456">Lyase</keyword>
<dbReference type="AlphaFoldDB" id="A0A397RZL4"/>
<evidence type="ECO:0000313" key="19">
    <source>
        <dbReference type="EMBL" id="RIA75781.1"/>
    </source>
</evidence>
<dbReference type="GO" id="GO:0006284">
    <property type="term" value="P:base-excision repair"/>
    <property type="evidence" value="ECO:0007669"/>
    <property type="project" value="InterPro"/>
</dbReference>
<feature type="domain" description="FPG-type" evidence="17">
    <location>
        <begin position="237"/>
        <end position="269"/>
    </location>
</feature>
<dbReference type="GO" id="GO:0003684">
    <property type="term" value="F:damaged DNA binding"/>
    <property type="evidence" value="ECO:0007669"/>
    <property type="project" value="InterPro"/>
</dbReference>
<dbReference type="OrthoDB" id="9800855at2"/>
<dbReference type="Gene3D" id="1.10.8.50">
    <property type="match status" value="1"/>
</dbReference>
<evidence type="ECO:0000259" key="18">
    <source>
        <dbReference type="PROSITE" id="PS51068"/>
    </source>
</evidence>
<sequence>MPELPEVETVRRVLKKSLVGKRIKDIDIRYNPIIENDTNSFKENVIGKEIIDIARYGKYLMFCLNKGFILSHLRMEGKYFYMKEKMDNKHIHVVFYFDDDSILYYQDVRKFGRMQYLDGDIYNIPPLSLMGPDLVLNNDISIIDLYNKIHKSNKTIKQLLLDQGIVAGLGNIYVDEVLYASHISPKKKGDKITKRNIEDIIKESKRILSKAIELKGTTIRSYTSSLGVIGGYQDFLQVHTKIVCPNCKMTLNRVKIEGRMTYYCKKCQRWGKWRR</sequence>
<dbReference type="FunCoup" id="A0A397RZL4">
    <property type="interactions" value="252"/>
</dbReference>
<keyword evidence="9" id="KW-0862">Zinc</keyword>
<dbReference type="NCBIfam" id="TIGR00577">
    <property type="entry name" value="fpg"/>
    <property type="match status" value="1"/>
</dbReference>
<dbReference type="InterPro" id="IPR015886">
    <property type="entry name" value="H2TH_FPG"/>
</dbReference>
<dbReference type="GO" id="GO:0034039">
    <property type="term" value="F:8-oxo-7,8-dihydroguanine DNA N-glycosylase activity"/>
    <property type="evidence" value="ECO:0007669"/>
    <property type="project" value="TreeGrafter"/>
</dbReference>
<evidence type="ECO:0000259" key="17">
    <source>
        <dbReference type="PROSITE" id="PS51066"/>
    </source>
</evidence>
<comment type="catalytic activity">
    <reaction evidence="15">
        <text>2'-deoxyribonucleotide-(2'-deoxyribose 5'-phosphate)-2'-deoxyribonucleotide-DNA = a 3'-end 2'-deoxyribonucleotide-(2,3-dehydro-2,3-deoxyribose 5'-phosphate)-DNA + a 5'-end 5'-phospho-2'-deoxyribonucleoside-DNA + H(+)</text>
        <dbReference type="Rhea" id="RHEA:66592"/>
        <dbReference type="Rhea" id="RHEA-COMP:13180"/>
        <dbReference type="Rhea" id="RHEA-COMP:16897"/>
        <dbReference type="Rhea" id="RHEA-COMP:17067"/>
        <dbReference type="ChEBI" id="CHEBI:15378"/>
        <dbReference type="ChEBI" id="CHEBI:136412"/>
        <dbReference type="ChEBI" id="CHEBI:157695"/>
        <dbReference type="ChEBI" id="CHEBI:167181"/>
        <dbReference type="EC" id="4.2.99.18"/>
    </reaction>
</comment>
<keyword evidence="11" id="KW-0234">DNA repair</keyword>
<keyword evidence="10" id="KW-0238">DNA-binding</keyword>
<comment type="caution">
    <text evidence="19">The sequence shown here is derived from an EMBL/GenBank/DDBJ whole genome shotgun (WGS) entry which is preliminary data.</text>
</comment>
<dbReference type="InterPro" id="IPR000214">
    <property type="entry name" value="Znf_DNA_glyclase/AP_lyase"/>
</dbReference>
<keyword evidence="7 16" id="KW-0863">Zinc-finger</keyword>
<dbReference type="Pfam" id="PF01149">
    <property type="entry name" value="Fapy_DNA_glyco"/>
    <property type="match status" value="1"/>
</dbReference>
<organism evidence="19 20">
    <name type="scientific">Anaeroplasma bactoclasticum</name>
    <dbReference type="NCBI Taxonomy" id="2088"/>
    <lineage>
        <taxon>Bacteria</taxon>
        <taxon>Bacillati</taxon>
        <taxon>Mycoplasmatota</taxon>
        <taxon>Mollicutes</taxon>
        <taxon>Anaeroplasmatales</taxon>
        <taxon>Anaeroplasmataceae</taxon>
        <taxon>Anaeroplasma</taxon>
    </lineage>
</organism>
<gene>
    <name evidence="19" type="ORF">EI71_01188</name>
</gene>
<evidence type="ECO:0000256" key="9">
    <source>
        <dbReference type="ARBA" id="ARBA00022833"/>
    </source>
</evidence>
<dbReference type="NCBIfam" id="NF002211">
    <property type="entry name" value="PRK01103.1"/>
    <property type="match status" value="1"/>
</dbReference>
<dbReference type="SUPFAM" id="SSF57716">
    <property type="entry name" value="Glucocorticoid receptor-like (DNA-binding domain)"/>
    <property type="match status" value="1"/>
</dbReference>
<keyword evidence="14" id="KW-0326">Glycosidase</keyword>
<dbReference type="SUPFAM" id="SSF46946">
    <property type="entry name" value="S13-like H2TH domain"/>
    <property type="match status" value="1"/>
</dbReference>
<evidence type="ECO:0000313" key="20">
    <source>
        <dbReference type="Proteomes" id="UP000266506"/>
    </source>
</evidence>
<protein>
    <submittedName>
        <fullName evidence="19">DNA-(Apurinic or apyrimidinic site) lyase</fullName>
    </submittedName>
</protein>
<dbReference type="InterPro" id="IPR035937">
    <property type="entry name" value="FPG_N"/>
</dbReference>
<comment type="subunit">
    <text evidence="4">Monomer.</text>
</comment>
<dbReference type="PANTHER" id="PTHR22993:SF9">
    <property type="entry name" value="FORMAMIDOPYRIMIDINE-DNA GLYCOSYLASE"/>
    <property type="match status" value="1"/>
</dbReference>
<dbReference type="Gene3D" id="3.20.190.10">
    <property type="entry name" value="MutM-like, N-terminal"/>
    <property type="match status" value="1"/>
</dbReference>
<dbReference type="SMART" id="SM00898">
    <property type="entry name" value="Fapy_DNA_glyco"/>
    <property type="match status" value="1"/>
</dbReference>
<evidence type="ECO:0000256" key="16">
    <source>
        <dbReference type="PROSITE-ProRule" id="PRU00391"/>
    </source>
</evidence>
<dbReference type="InterPro" id="IPR020629">
    <property type="entry name" value="FPG_Glyclase"/>
</dbReference>
<evidence type="ECO:0000256" key="3">
    <source>
        <dbReference type="ARBA" id="ARBA00009409"/>
    </source>
</evidence>
<comment type="cofactor">
    <cofactor evidence="2">
        <name>Zn(2+)</name>
        <dbReference type="ChEBI" id="CHEBI:29105"/>
    </cofactor>
</comment>
<dbReference type="GO" id="GO:0008270">
    <property type="term" value="F:zinc ion binding"/>
    <property type="evidence" value="ECO:0007669"/>
    <property type="project" value="UniProtKB-KW"/>
</dbReference>